<accession>A0A2T8HV32</accession>
<dbReference type="Proteomes" id="UP000245911">
    <property type="component" value="Unassembled WGS sequence"/>
</dbReference>
<sequence>MRLLLHIGAPKAGSSSIQSALIVNAQTLREQGVMAWTAPSDKGPPPLTLANRFKTDERPLRPRERLHFTDRQQARDWSLQVWAQLARDLSVQRPELTVLSSEAFLNIGAVPKVLEVLEPLFSEVHILVYIRDPVDQYRSTLDQRIRDGDRFADLPLPHLTISHWHKIVQRYRKLLGPERVIMRGFHRKAFIGGDLIADLAAQIGAVLGREVVMPTAVATANESLCAPATLWLLAANEAFVRFATGDDSELIRRRLLLVRRLAAAPALQDLPKLTPPPALIAELLRQNHAAAIAFFNKSEAGKRHPLGMPTPDIATPEDNTIRAALRDWLLPQAKPDDLRKVLEAAIATG</sequence>
<evidence type="ECO:0000313" key="2">
    <source>
        <dbReference type="Proteomes" id="UP000245911"/>
    </source>
</evidence>
<keyword evidence="2" id="KW-1185">Reference proteome</keyword>
<evidence type="ECO:0008006" key="3">
    <source>
        <dbReference type="Google" id="ProtNLM"/>
    </source>
</evidence>
<dbReference type="RefSeq" id="WP_116558295.1">
    <property type="nucleotide sequence ID" value="NZ_QDKM01000003.1"/>
</dbReference>
<dbReference type="SUPFAM" id="SSF52540">
    <property type="entry name" value="P-loop containing nucleoside triphosphate hydrolases"/>
    <property type="match status" value="1"/>
</dbReference>
<reference evidence="1 2" key="1">
    <citation type="submission" date="2018-04" db="EMBL/GenBank/DDBJ databases">
        <title>Pararhodobacter oceanense sp. nov., isolated from marine intertidal sediment.</title>
        <authorList>
            <person name="Wang X.-L."/>
            <person name="Du Z.-J."/>
        </authorList>
    </citation>
    <scope>NUCLEOTIDE SEQUENCE [LARGE SCALE GENOMIC DNA]</scope>
    <source>
        <strain evidence="1 2">AM505</strain>
    </source>
</reference>
<comment type="caution">
    <text evidence="1">The sequence shown here is derived from an EMBL/GenBank/DDBJ whole genome shotgun (WGS) entry which is preliminary data.</text>
</comment>
<dbReference type="AlphaFoldDB" id="A0A2T8HV32"/>
<proteinExistence type="predicted"/>
<dbReference type="Gene3D" id="3.40.50.300">
    <property type="entry name" value="P-loop containing nucleotide triphosphate hydrolases"/>
    <property type="match status" value="1"/>
</dbReference>
<name>A0A2T8HV32_9RHOB</name>
<dbReference type="InterPro" id="IPR027417">
    <property type="entry name" value="P-loop_NTPase"/>
</dbReference>
<dbReference type="EMBL" id="QDKM01000003">
    <property type="protein sequence ID" value="PVH29299.1"/>
    <property type="molecule type" value="Genomic_DNA"/>
</dbReference>
<gene>
    <name evidence="1" type="ORF">DDE20_09825</name>
</gene>
<dbReference type="OrthoDB" id="7596739at2"/>
<organism evidence="1 2">
    <name type="scientific">Pararhodobacter oceanensis</name>
    <dbReference type="NCBI Taxonomy" id="2172121"/>
    <lineage>
        <taxon>Bacteria</taxon>
        <taxon>Pseudomonadati</taxon>
        <taxon>Pseudomonadota</taxon>
        <taxon>Alphaproteobacteria</taxon>
        <taxon>Rhodobacterales</taxon>
        <taxon>Paracoccaceae</taxon>
        <taxon>Pararhodobacter</taxon>
    </lineage>
</organism>
<protein>
    <recommendedName>
        <fullName evidence="3">Sulfotransferase family protein</fullName>
    </recommendedName>
</protein>
<evidence type="ECO:0000313" key="1">
    <source>
        <dbReference type="EMBL" id="PVH29299.1"/>
    </source>
</evidence>